<dbReference type="Gene3D" id="3.30.70.1060">
    <property type="entry name" value="Dimeric alpha+beta barrel"/>
    <property type="match status" value="1"/>
</dbReference>
<evidence type="ECO:0000259" key="2">
    <source>
        <dbReference type="Pfam" id="PF03795"/>
    </source>
</evidence>
<accession>A0A1H8CKV6</accession>
<protein>
    <submittedName>
        <fullName evidence="3">Uncharacterized conserved protein</fullName>
    </submittedName>
</protein>
<dbReference type="AlphaFoldDB" id="A0A1H8CKV6"/>
<evidence type="ECO:0000256" key="1">
    <source>
        <dbReference type="ARBA" id="ARBA00007689"/>
    </source>
</evidence>
<dbReference type="InterPro" id="IPR005545">
    <property type="entry name" value="YCII"/>
</dbReference>
<organism evidence="3 4">
    <name type="scientific">Chitinophaga rupis</name>
    <dbReference type="NCBI Taxonomy" id="573321"/>
    <lineage>
        <taxon>Bacteria</taxon>
        <taxon>Pseudomonadati</taxon>
        <taxon>Bacteroidota</taxon>
        <taxon>Chitinophagia</taxon>
        <taxon>Chitinophagales</taxon>
        <taxon>Chitinophagaceae</taxon>
        <taxon>Chitinophaga</taxon>
    </lineage>
</organism>
<gene>
    <name evidence="3" type="ORF">SAMN04488505_107157</name>
</gene>
<dbReference type="STRING" id="573321.SAMN04488505_107157"/>
<dbReference type="Pfam" id="PF03795">
    <property type="entry name" value="YCII"/>
    <property type="match status" value="1"/>
</dbReference>
<dbReference type="EMBL" id="FOBB01000007">
    <property type="protein sequence ID" value="SEM95743.1"/>
    <property type="molecule type" value="Genomic_DNA"/>
</dbReference>
<comment type="similarity">
    <text evidence="1">Belongs to the YciI family.</text>
</comment>
<name>A0A1H8CKV6_9BACT</name>
<sequence length="115" mass="12536">MKDFMFIFRGGSSAGNLSPEEMQGNMQQWFAWIEQFRSKNIYVGGEPLYPPGKMVSGSKAVVTDGPFAESKELVGGYMIIQADSLEAAAELAKGCPDLSLNGSVEVREVMKFDGM</sequence>
<dbReference type="SUPFAM" id="SSF54909">
    <property type="entry name" value="Dimeric alpha+beta barrel"/>
    <property type="match status" value="1"/>
</dbReference>
<dbReference type="OrthoDB" id="7782105at2"/>
<dbReference type="Proteomes" id="UP000198984">
    <property type="component" value="Unassembled WGS sequence"/>
</dbReference>
<dbReference type="PANTHER" id="PTHR35174:SF1">
    <property type="entry name" value="BLL0086 PROTEIN"/>
    <property type="match status" value="1"/>
</dbReference>
<proteinExistence type="inferred from homology"/>
<dbReference type="InterPro" id="IPR011008">
    <property type="entry name" value="Dimeric_a/b-barrel"/>
</dbReference>
<reference evidence="3 4" key="1">
    <citation type="submission" date="2016-10" db="EMBL/GenBank/DDBJ databases">
        <authorList>
            <person name="de Groot N.N."/>
        </authorList>
    </citation>
    <scope>NUCLEOTIDE SEQUENCE [LARGE SCALE GENOMIC DNA]</scope>
    <source>
        <strain evidence="3 4">DSM 21039</strain>
    </source>
</reference>
<dbReference type="PANTHER" id="PTHR35174">
    <property type="entry name" value="BLL7171 PROTEIN-RELATED"/>
    <property type="match status" value="1"/>
</dbReference>
<dbReference type="RefSeq" id="WP_089918149.1">
    <property type="nucleotide sequence ID" value="NZ_FOBB01000007.1"/>
</dbReference>
<keyword evidence="4" id="KW-1185">Reference proteome</keyword>
<evidence type="ECO:0000313" key="4">
    <source>
        <dbReference type="Proteomes" id="UP000198984"/>
    </source>
</evidence>
<feature type="domain" description="YCII-related" evidence="2">
    <location>
        <begin position="21"/>
        <end position="112"/>
    </location>
</feature>
<evidence type="ECO:0000313" key="3">
    <source>
        <dbReference type="EMBL" id="SEM95743.1"/>
    </source>
</evidence>